<feature type="chain" id="PRO_5015111193" evidence="1">
    <location>
        <begin position="17"/>
        <end position="48"/>
    </location>
</feature>
<reference evidence="2" key="1">
    <citation type="submission" date="2018-02" db="EMBL/GenBank/DDBJ databases">
        <title>Rhizophora mucronata_Transcriptome.</title>
        <authorList>
            <person name="Meera S.P."/>
            <person name="Sreeshan A."/>
            <person name="Augustine A."/>
        </authorList>
    </citation>
    <scope>NUCLEOTIDE SEQUENCE</scope>
    <source>
        <tissue evidence="2">Leaf</tissue>
    </source>
</reference>
<organism evidence="2">
    <name type="scientific">Rhizophora mucronata</name>
    <name type="common">Asiatic mangrove</name>
    <dbReference type="NCBI Taxonomy" id="61149"/>
    <lineage>
        <taxon>Eukaryota</taxon>
        <taxon>Viridiplantae</taxon>
        <taxon>Streptophyta</taxon>
        <taxon>Embryophyta</taxon>
        <taxon>Tracheophyta</taxon>
        <taxon>Spermatophyta</taxon>
        <taxon>Magnoliopsida</taxon>
        <taxon>eudicotyledons</taxon>
        <taxon>Gunneridae</taxon>
        <taxon>Pentapetalae</taxon>
        <taxon>rosids</taxon>
        <taxon>fabids</taxon>
        <taxon>Malpighiales</taxon>
        <taxon>Rhizophoraceae</taxon>
        <taxon>Rhizophora</taxon>
    </lineage>
</organism>
<dbReference type="EMBL" id="GGEC01063084">
    <property type="protein sequence ID" value="MBX43568.1"/>
    <property type="molecule type" value="Transcribed_RNA"/>
</dbReference>
<sequence length="48" mass="5387">MLVILCLLLIVSCASAFSLSFEYYSLIKMVLKANVPCFHLCWVSIISC</sequence>
<evidence type="ECO:0000256" key="1">
    <source>
        <dbReference type="SAM" id="SignalP"/>
    </source>
</evidence>
<accession>A0A2P2NM33</accession>
<feature type="signal peptide" evidence="1">
    <location>
        <begin position="1"/>
        <end position="16"/>
    </location>
</feature>
<evidence type="ECO:0000313" key="2">
    <source>
        <dbReference type="EMBL" id="MBX43568.1"/>
    </source>
</evidence>
<keyword evidence="1" id="KW-0732">Signal</keyword>
<proteinExistence type="predicted"/>
<dbReference type="AlphaFoldDB" id="A0A2P2NM33"/>
<name>A0A2P2NM33_RHIMU</name>
<protein>
    <submittedName>
        <fullName evidence="2">Uncharacterized protein</fullName>
    </submittedName>
</protein>